<evidence type="ECO:0000313" key="2">
    <source>
        <dbReference type="EMBL" id="TWF99903.1"/>
    </source>
</evidence>
<dbReference type="Proteomes" id="UP000317940">
    <property type="component" value="Unassembled WGS sequence"/>
</dbReference>
<comment type="caution">
    <text evidence="2">The sequence shown here is derived from an EMBL/GenBank/DDBJ whole genome shotgun (WGS) entry which is preliminary data.</text>
</comment>
<accession>A0A561UKL4</accession>
<feature type="transmembrane region" description="Helical" evidence="1">
    <location>
        <begin position="61"/>
        <end position="82"/>
    </location>
</feature>
<keyword evidence="1" id="KW-1133">Transmembrane helix</keyword>
<keyword evidence="1" id="KW-0812">Transmembrane</keyword>
<feature type="transmembrane region" description="Helical" evidence="1">
    <location>
        <begin position="29"/>
        <end position="49"/>
    </location>
</feature>
<organism evidence="2 3">
    <name type="scientific">Kitasatospora viridis</name>
    <dbReference type="NCBI Taxonomy" id="281105"/>
    <lineage>
        <taxon>Bacteria</taxon>
        <taxon>Bacillati</taxon>
        <taxon>Actinomycetota</taxon>
        <taxon>Actinomycetes</taxon>
        <taxon>Kitasatosporales</taxon>
        <taxon>Streptomycetaceae</taxon>
        <taxon>Kitasatospora</taxon>
    </lineage>
</organism>
<proteinExistence type="predicted"/>
<gene>
    <name evidence="2" type="ORF">FHX73_113763</name>
</gene>
<evidence type="ECO:0000313" key="3">
    <source>
        <dbReference type="Proteomes" id="UP000317940"/>
    </source>
</evidence>
<dbReference type="EMBL" id="VIWT01000001">
    <property type="protein sequence ID" value="TWF99903.1"/>
    <property type="molecule type" value="Genomic_DNA"/>
</dbReference>
<sequence length="94" mass="8709">MPPLCWPATAPGGPSGVCAGGEALGGVGLSAGAVGLVNFVPLVGLWLAVGFGAAAAAEVGVWAVGAAVGDVLVLAEAVAVALSDGAGLATWSPT</sequence>
<name>A0A561UKL4_9ACTN</name>
<evidence type="ECO:0000256" key="1">
    <source>
        <dbReference type="SAM" id="Phobius"/>
    </source>
</evidence>
<keyword evidence="3" id="KW-1185">Reference proteome</keyword>
<reference evidence="2 3" key="1">
    <citation type="submission" date="2019-06" db="EMBL/GenBank/DDBJ databases">
        <title>Sequencing the genomes of 1000 actinobacteria strains.</title>
        <authorList>
            <person name="Klenk H.-P."/>
        </authorList>
    </citation>
    <scope>NUCLEOTIDE SEQUENCE [LARGE SCALE GENOMIC DNA]</scope>
    <source>
        <strain evidence="2 3">DSM 44826</strain>
    </source>
</reference>
<keyword evidence="1" id="KW-0472">Membrane</keyword>
<dbReference type="AlphaFoldDB" id="A0A561UKL4"/>
<protein>
    <submittedName>
        <fullName evidence="2">Uncharacterized protein</fullName>
    </submittedName>
</protein>